<keyword evidence="4" id="KW-1185">Reference proteome</keyword>
<evidence type="ECO:0000313" key="4">
    <source>
        <dbReference type="Proteomes" id="UP000272025"/>
    </source>
</evidence>
<dbReference type="AlphaFoldDB" id="A0A3N2Q571"/>
<keyword evidence="2" id="KW-1133">Transmembrane helix</keyword>
<evidence type="ECO:0000256" key="1">
    <source>
        <dbReference type="SAM" id="MobiDB-lite"/>
    </source>
</evidence>
<evidence type="ECO:0000313" key="3">
    <source>
        <dbReference type="EMBL" id="ROT41846.1"/>
    </source>
</evidence>
<gene>
    <name evidence="3" type="ORF">SODALDRAFT_1479</name>
</gene>
<accession>A0A3N2Q571</accession>
<sequence length="87" mass="9952">MISRYQPPSVKPLGHFGFSSFFSFFFFLFLLFFLALTLTFPVLSSDFAQDAQTPVLLSSDSRCSIHPRMRTERNAGISNVDQRRPLT</sequence>
<dbReference type="GeneID" id="39575307"/>
<dbReference type="Proteomes" id="UP000272025">
    <property type="component" value="Unassembled WGS sequence"/>
</dbReference>
<feature type="transmembrane region" description="Helical" evidence="2">
    <location>
        <begin position="20"/>
        <end position="43"/>
    </location>
</feature>
<protein>
    <submittedName>
        <fullName evidence="3">Uncharacterized protein</fullName>
    </submittedName>
</protein>
<keyword evidence="2" id="KW-0812">Transmembrane</keyword>
<name>A0A3N2Q571_SODAK</name>
<evidence type="ECO:0000256" key="2">
    <source>
        <dbReference type="SAM" id="Phobius"/>
    </source>
</evidence>
<reference evidence="3 4" key="1">
    <citation type="journal article" date="2018" name="Mol. Ecol.">
        <title>The obligate alkalophilic soda-lake fungus Sodiomyces alkalinus has shifted to a protein diet.</title>
        <authorList>
            <person name="Grum-Grzhimaylo A.A."/>
            <person name="Falkoski D.L."/>
            <person name="van den Heuvel J."/>
            <person name="Valero-Jimenez C.A."/>
            <person name="Min B."/>
            <person name="Choi I.G."/>
            <person name="Lipzen A."/>
            <person name="Daum C.G."/>
            <person name="Aanen D.K."/>
            <person name="Tsang A."/>
            <person name="Henrissat B."/>
            <person name="Bilanenko E.N."/>
            <person name="de Vries R.P."/>
            <person name="van Kan J.A.L."/>
            <person name="Grigoriev I.V."/>
            <person name="Debets A.J.M."/>
        </authorList>
    </citation>
    <scope>NUCLEOTIDE SEQUENCE [LARGE SCALE GENOMIC DNA]</scope>
    <source>
        <strain evidence="3 4">F11</strain>
    </source>
</reference>
<proteinExistence type="predicted"/>
<organism evidence="3 4">
    <name type="scientific">Sodiomyces alkalinus (strain CBS 110278 / VKM F-3762 / F11)</name>
    <name type="common">Alkaliphilic filamentous fungus</name>
    <dbReference type="NCBI Taxonomy" id="1314773"/>
    <lineage>
        <taxon>Eukaryota</taxon>
        <taxon>Fungi</taxon>
        <taxon>Dikarya</taxon>
        <taxon>Ascomycota</taxon>
        <taxon>Pezizomycotina</taxon>
        <taxon>Sordariomycetes</taxon>
        <taxon>Hypocreomycetidae</taxon>
        <taxon>Glomerellales</taxon>
        <taxon>Plectosphaerellaceae</taxon>
        <taxon>Sodiomyces</taxon>
    </lineage>
</organism>
<keyword evidence="2" id="KW-0472">Membrane</keyword>
<feature type="region of interest" description="Disordered" evidence="1">
    <location>
        <begin position="67"/>
        <end position="87"/>
    </location>
</feature>
<dbReference type="EMBL" id="ML119051">
    <property type="protein sequence ID" value="ROT41846.1"/>
    <property type="molecule type" value="Genomic_DNA"/>
</dbReference>
<dbReference type="RefSeq" id="XP_028469652.1">
    <property type="nucleotide sequence ID" value="XM_028606829.1"/>
</dbReference>